<protein>
    <submittedName>
        <fullName evidence="2">16117_t:CDS:1</fullName>
    </submittedName>
</protein>
<dbReference type="Proteomes" id="UP000789405">
    <property type="component" value="Unassembled WGS sequence"/>
</dbReference>
<organism evidence="2 3">
    <name type="scientific">Dentiscutata erythropus</name>
    <dbReference type="NCBI Taxonomy" id="1348616"/>
    <lineage>
        <taxon>Eukaryota</taxon>
        <taxon>Fungi</taxon>
        <taxon>Fungi incertae sedis</taxon>
        <taxon>Mucoromycota</taxon>
        <taxon>Glomeromycotina</taxon>
        <taxon>Glomeromycetes</taxon>
        <taxon>Diversisporales</taxon>
        <taxon>Gigasporaceae</taxon>
        <taxon>Dentiscutata</taxon>
    </lineage>
</organism>
<feature type="compositionally biased region" description="Low complexity" evidence="1">
    <location>
        <begin position="40"/>
        <end position="59"/>
    </location>
</feature>
<feature type="region of interest" description="Disordered" evidence="1">
    <location>
        <begin position="1"/>
        <end position="59"/>
    </location>
</feature>
<feature type="non-terminal residue" evidence="2">
    <location>
        <position position="1"/>
    </location>
</feature>
<name>A0A9N9NZP4_9GLOM</name>
<accession>A0A9N9NZP4</accession>
<evidence type="ECO:0000313" key="3">
    <source>
        <dbReference type="Proteomes" id="UP000789405"/>
    </source>
</evidence>
<dbReference type="EMBL" id="CAJVPY010021140">
    <property type="protein sequence ID" value="CAG8778475.1"/>
    <property type="molecule type" value="Genomic_DNA"/>
</dbReference>
<keyword evidence="3" id="KW-1185">Reference proteome</keyword>
<comment type="caution">
    <text evidence="2">The sequence shown here is derived from an EMBL/GenBank/DDBJ whole genome shotgun (WGS) entry which is preliminary data.</text>
</comment>
<sequence length="137" mass="15692">KINNDQNKIGESYDPVESSNYNDVNDFNKHSHSRHSPLQRSYSRYSPLRHSSSQSQSQPNNCKILLFKSDYEAAAYVAERPELLKIAVQIAQYDGLKVSDNEEKTTVLTQLLISKKLSKQKQKLAQEYQEAAKNKNC</sequence>
<evidence type="ECO:0000256" key="1">
    <source>
        <dbReference type="SAM" id="MobiDB-lite"/>
    </source>
</evidence>
<dbReference type="AlphaFoldDB" id="A0A9N9NZP4"/>
<gene>
    <name evidence="2" type="ORF">DERYTH_LOCUS19381</name>
</gene>
<reference evidence="2" key="1">
    <citation type="submission" date="2021-06" db="EMBL/GenBank/DDBJ databases">
        <authorList>
            <person name="Kallberg Y."/>
            <person name="Tangrot J."/>
            <person name="Rosling A."/>
        </authorList>
    </citation>
    <scope>NUCLEOTIDE SEQUENCE</scope>
    <source>
        <strain evidence="2">MA453B</strain>
    </source>
</reference>
<dbReference type="OrthoDB" id="2448297at2759"/>
<proteinExistence type="predicted"/>
<evidence type="ECO:0000313" key="2">
    <source>
        <dbReference type="EMBL" id="CAG8778475.1"/>
    </source>
</evidence>